<dbReference type="RefSeq" id="WP_182502031.1">
    <property type="nucleotide sequence ID" value="NZ_JACJHX010000003.1"/>
</dbReference>
<accession>A0ABR6CM42</accession>
<dbReference type="EMBL" id="JACJHX010000003">
    <property type="protein sequence ID" value="MBA9026087.1"/>
    <property type="molecule type" value="Genomic_DNA"/>
</dbReference>
<dbReference type="Proteomes" id="UP000626697">
    <property type="component" value="Unassembled WGS sequence"/>
</dbReference>
<organism evidence="1 2">
    <name type="scientific">Peribacillus huizhouensis</name>
    <dbReference type="NCBI Taxonomy" id="1501239"/>
    <lineage>
        <taxon>Bacteria</taxon>
        <taxon>Bacillati</taxon>
        <taxon>Bacillota</taxon>
        <taxon>Bacilli</taxon>
        <taxon>Bacillales</taxon>
        <taxon>Bacillaceae</taxon>
        <taxon>Peribacillus</taxon>
    </lineage>
</organism>
<comment type="caution">
    <text evidence="1">The sequence shown here is derived from an EMBL/GenBank/DDBJ whole genome shotgun (WGS) entry which is preliminary data.</text>
</comment>
<protein>
    <submittedName>
        <fullName evidence="1">Uncharacterized protein</fullName>
    </submittedName>
</protein>
<evidence type="ECO:0000313" key="1">
    <source>
        <dbReference type="EMBL" id="MBA9026087.1"/>
    </source>
</evidence>
<name>A0ABR6CM42_9BACI</name>
<sequence length="222" mass="27008">MIQNFKVKTLFKDQIHERQQFTLSFEGATYQGIFHDDNIQWFHPHPHTKLAEEVLKNLEANIYDLMQEHIHQNLKIKPMFKDQVHERQQFILNFKGDTYQGIFHNEEIQWFHPQPHTKLAEEDIKVLESKVFDLMQTHINQDFKIKPLFEDQIHERQQFTLSFEGDHYHGIFHDDGIQWFHPQPKQNLEEDDLQDLESKVFDLMQNHIYQDFKVKLLFENQQ</sequence>
<dbReference type="InterPro" id="IPR017263">
    <property type="entry name" value="UCP037692"/>
</dbReference>
<gene>
    <name evidence="1" type="ORF">HNP81_001372</name>
</gene>
<proteinExistence type="predicted"/>
<reference evidence="1 2" key="1">
    <citation type="submission" date="2020-08" db="EMBL/GenBank/DDBJ databases">
        <title>Genomic Encyclopedia of Type Strains, Phase IV (KMG-IV): sequencing the most valuable type-strain genomes for metagenomic binning, comparative biology and taxonomic classification.</title>
        <authorList>
            <person name="Goeker M."/>
        </authorList>
    </citation>
    <scope>NUCLEOTIDE SEQUENCE [LARGE SCALE GENOMIC DNA]</scope>
    <source>
        <strain evidence="1 2">DSM 105481</strain>
    </source>
</reference>
<evidence type="ECO:0000313" key="2">
    <source>
        <dbReference type="Proteomes" id="UP000626697"/>
    </source>
</evidence>
<keyword evidence="2" id="KW-1185">Reference proteome</keyword>
<dbReference type="Pfam" id="PF17277">
    <property type="entry name" value="DUF5342"/>
    <property type="match status" value="2"/>
</dbReference>